<evidence type="ECO:0000313" key="1">
    <source>
        <dbReference type="EMBL" id="JAP97195.1"/>
    </source>
</evidence>
<dbReference type="AlphaFoldDB" id="A0A146KP24"/>
<name>A0A146KP24_LYGHE</name>
<gene>
    <name evidence="1" type="ORF">g.46079</name>
</gene>
<accession>A0A146KP24</accession>
<sequence>MGTSANNIACGLGRYLLLFSFGVYQLRPRLRDPPNPVYRLRPLCSILILCLNSALSKTPECQFLARNSTKFGHKIERTLVTQQLWALRVPLQTGAWWDDPFSLIRY</sequence>
<organism evidence="1">
    <name type="scientific">Lygus hesperus</name>
    <name type="common">Western plant bug</name>
    <dbReference type="NCBI Taxonomy" id="30085"/>
    <lineage>
        <taxon>Eukaryota</taxon>
        <taxon>Metazoa</taxon>
        <taxon>Ecdysozoa</taxon>
        <taxon>Arthropoda</taxon>
        <taxon>Hexapoda</taxon>
        <taxon>Insecta</taxon>
        <taxon>Pterygota</taxon>
        <taxon>Neoptera</taxon>
        <taxon>Paraneoptera</taxon>
        <taxon>Hemiptera</taxon>
        <taxon>Heteroptera</taxon>
        <taxon>Panheteroptera</taxon>
        <taxon>Cimicomorpha</taxon>
        <taxon>Miridae</taxon>
        <taxon>Mirini</taxon>
        <taxon>Lygus</taxon>
    </lineage>
</organism>
<dbReference type="EMBL" id="GDHC01021433">
    <property type="protein sequence ID" value="JAP97195.1"/>
    <property type="molecule type" value="Transcribed_RNA"/>
</dbReference>
<protein>
    <submittedName>
        <fullName evidence="1">Uncharacterized protein</fullName>
    </submittedName>
</protein>
<feature type="non-terminal residue" evidence="1">
    <location>
        <position position="106"/>
    </location>
</feature>
<reference evidence="1" key="1">
    <citation type="journal article" date="2016" name="Gigascience">
        <title>De novo construction of an expanded transcriptome assembly for the western tarnished plant bug, Lygus hesperus.</title>
        <authorList>
            <person name="Tassone E.E."/>
            <person name="Geib S.M."/>
            <person name="Hall B."/>
            <person name="Fabrick J.A."/>
            <person name="Brent C.S."/>
            <person name="Hull J.J."/>
        </authorList>
    </citation>
    <scope>NUCLEOTIDE SEQUENCE</scope>
</reference>
<proteinExistence type="predicted"/>